<name>A0ABD1XA07_9LAMI</name>
<keyword evidence="2" id="KW-0156">Chromatin regulator</keyword>
<gene>
    <name evidence="3" type="ORF">Fot_03244</name>
</gene>
<evidence type="ECO:0000256" key="1">
    <source>
        <dbReference type="ARBA" id="ARBA00022491"/>
    </source>
</evidence>
<proteinExistence type="predicted"/>
<dbReference type="AlphaFoldDB" id="A0ABD1XA07"/>
<reference evidence="4" key="1">
    <citation type="submission" date="2024-07" db="EMBL/GenBank/DDBJ databases">
        <title>Two chromosome-level genome assemblies of Korean endemic species Abeliophyllum distichum and Forsythia ovata (Oleaceae).</title>
        <authorList>
            <person name="Jang H."/>
        </authorList>
    </citation>
    <scope>NUCLEOTIDE SEQUENCE [LARGE SCALE GENOMIC DNA]</scope>
</reference>
<dbReference type="InterPro" id="IPR023696">
    <property type="entry name" value="Ureohydrolase_dom_sf"/>
</dbReference>
<accession>A0ABD1XA07</accession>
<comment type="caution">
    <text evidence="3">The sequence shown here is derived from an EMBL/GenBank/DDBJ whole genome shotgun (WGS) entry which is preliminary data.</text>
</comment>
<evidence type="ECO:0000256" key="2">
    <source>
        <dbReference type="ARBA" id="ARBA00022853"/>
    </source>
</evidence>
<dbReference type="Gene3D" id="3.40.800.20">
    <property type="entry name" value="Histone deacetylase domain"/>
    <property type="match status" value="1"/>
</dbReference>
<dbReference type="GO" id="GO:0006325">
    <property type="term" value="P:chromatin organization"/>
    <property type="evidence" value="ECO:0007669"/>
    <property type="project" value="UniProtKB-KW"/>
</dbReference>
<sequence>MNGDDESPLYNHDNGFKNGQIPQISFGSSLELTFGSSSSISAINMCFIASAKVAKGKLDSGFAIVRSPGHHAKSSNKLELSRFLVKYTVTIELVQLPKKPNLSFLKIKIFDGPATTVRPSLSLSLFVGIQTVLVTTHDLDSSHSLISVSPIARYIQDKPNLSDVIEIDAITDDNLTIENTD</sequence>
<keyword evidence="1" id="KW-0678">Repressor</keyword>
<evidence type="ECO:0000313" key="3">
    <source>
        <dbReference type="EMBL" id="KAL2558505.1"/>
    </source>
</evidence>
<evidence type="ECO:0000313" key="4">
    <source>
        <dbReference type="Proteomes" id="UP001604277"/>
    </source>
</evidence>
<organism evidence="3 4">
    <name type="scientific">Forsythia ovata</name>
    <dbReference type="NCBI Taxonomy" id="205694"/>
    <lineage>
        <taxon>Eukaryota</taxon>
        <taxon>Viridiplantae</taxon>
        <taxon>Streptophyta</taxon>
        <taxon>Embryophyta</taxon>
        <taxon>Tracheophyta</taxon>
        <taxon>Spermatophyta</taxon>
        <taxon>Magnoliopsida</taxon>
        <taxon>eudicotyledons</taxon>
        <taxon>Gunneridae</taxon>
        <taxon>Pentapetalae</taxon>
        <taxon>asterids</taxon>
        <taxon>lamiids</taxon>
        <taxon>Lamiales</taxon>
        <taxon>Oleaceae</taxon>
        <taxon>Forsythieae</taxon>
        <taxon>Forsythia</taxon>
    </lineage>
</organism>
<dbReference type="SUPFAM" id="SSF52768">
    <property type="entry name" value="Arginase/deacetylase"/>
    <property type="match status" value="1"/>
</dbReference>
<dbReference type="EMBL" id="JBFOLJ010000001">
    <property type="protein sequence ID" value="KAL2558505.1"/>
    <property type="molecule type" value="Genomic_DNA"/>
</dbReference>
<dbReference type="InterPro" id="IPR037138">
    <property type="entry name" value="His_deacetylse_dom_sf"/>
</dbReference>
<keyword evidence="4" id="KW-1185">Reference proteome</keyword>
<dbReference type="Proteomes" id="UP001604277">
    <property type="component" value="Unassembled WGS sequence"/>
</dbReference>
<protein>
    <submittedName>
        <fullName evidence="3">Histone deacetylase domain superfamily</fullName>
    </submittedName>
</protein>